<keyword evidence="1" id="KW-0812">Transmembrane</keyword>
<protein>
    <recommendedName>
        <fullName evidence="2">Calcineurin-like phosphoesterase domain-containing protein</fullName>
    </recommendedName>
</protein>
<reference evidence="3" key="1">
    <citation type="submission" date="2021-01" db="EMBL/GenBank/DDBJ databases">
        <authorList>
            <person name="Corre E."/>
            <person name="Pelletier E."/>
            <person name="Niang G."/>
            <person name="Scheremetjew M."/>
            <person name="Finn R."/>
            <person name="Kale V."/>
            <person name="Holt S."/>
            <person name="Cochrane G."/>
            <person name="Meng A."/>
            <person name="Brown T."/>
            <person name="Cohen L."/>
        </authorList>
    </citation>
    <scope>NUCLEOTIDE SEQUENCE</scope>
    <source>
        <strain evidence="3">ATCC 50979</strain>
    </source>
</reference>
<feature type="transmembrane region" description="Helical" evidence="1">
    <location>
        <begin position="515"/>
        <end position="537"/>
    </location>
</feature>
<dbReference type="AlphaFoldDB" id="A0A7S1YAI7"/>
<dbReference type="EMBL" id="HBGL01001346">
    <property type="protein sequence ID" value="CAD9287148.1"/>
    <property type="molecule type" value="Transcribed_RNA"/>
</dbReference>
<dbReference type="InterPro" id="IPR004843">
    <property type="entry name" value="Calcineurin-like_PHP"/>
</dbReference>
<dbReference type="GO" id="GO:0016787">
    <property type="term" value="F:hydrolase activity"/>
    <property type="evidence" value="ECO:0007669"/>
    <property type="project" value="InterPro"/>
</dbReference>
<feature type="transmembrane region" description="Helical" evidence="1">
    <location>
        <begin position="419"/>
        <end position="446"/>
    </location>
</feature>
<feature type="transmembrane region" description="Helical" evidence="1">
    <location>
        <begin position="326"/>
        <end position="348"/>
    </location>
</feature>
<proteinExistence type="predicted"/>
<evidence type="ECO:0000259" key="2">
    <source>
        <dbReference type="Pfam" id="PF00149"/>
    </source>
</evidence>
<dbReference type="Pfam" id="PF00149">
    <property type="entry name" value="Metallophos"/>
    <property type="match status" value="1"/>
</dbReference>
<keyword evidence="1" id="KW-0472">Membrane</keyword>
<name>A0A7S1YAI7_9EUKA</name>
<evidence type="ECO:0000256" key="1">
    <source>
        <dbReference type="SAM" id="Phobius"/>
    </source>
</evidence>
<feature type="transmembrane region" description="Helical" evidence="1">
    <location>
        <begin position="655"/>
        <end position="673"/>
    </location>
</feature>
<dbReference type="InterPro" id="IPR029052">
    <property type="entry name" value="Metallo-depent_PP-like"/>
</dbReference>
<organism evidence="3">
    <name type="scientific">Sexangularia sp. CB-2014</name>
    <dbReference type="NCBI Taxonomy" id="1486929"/>
    <lineage>
        <taxon>Eukaryota</taxon>
        <taxon>Amoebozoa</taxon>
        <taxon>Tubulinea</taxon>
        <taxon>Elardia</taxon>
        <taxon>Arcellinida</taxon>
        <taxon>Arcellinida incertae sedis</taxon>
        <taxon>Sexangularia</taxon>
    </lineage>
</organism>
<gene>
    <name evidence="3" type="ORF">SSP0437_LOCUS1030</name>
</gene>
<feature type="transmembrane region" description="Helical" evidence="1">
    <location>
        <begin position="453"/>
        <end position="473"/>
    </location>
</feature>
<keyword evidence="1" id="KW-1133">Transmembrane helix</keyword>
<dbReference type="SUPFAM" id="SSF56300">
    <property type="entry name" value="Metallo-dependent phosphatases"/>
    <property type="match status" value="1"/>
</dbReference>
<dbReference type="PANTHER" id="PTHR34211:SF3">
    <property type="entry name" value="CALCINEURIN-LIKE METALLO-PHOSPHOESTERASE SUPERFAMILY PROTEIN"/>
    <property type="match status" value="1"/>
</dbReference>
<evidence type="ECO:0000313" key="3">
    <source>
        <dbReference type="EMBL" id="CAD9287148.1"/>
    </source>
</evidence>
<feature type="transmembrane region" description="Helical" evidence="1">
    <location>
        <begin position="360"/>
        <end position="381"/>
    </location>
</feature>
<feature type="domain" description="Calcineurin-like phosphoesterase" evidence="2">
    <location>
        <begin position="20"/>
        <end position="225"/>
    </location>
</feature>
<accession>A0A7S1YAI7</accession>
<sequence>MFPAESSSKRVTDVDVEVVVDFVADVGDGLVSTRSVANALMREPRADWVIFGGDLTYPYMAEPFVSKRFLDLYDNIWESLHKNTGSKAKPHASLLIGNHDFFDNCDSFRELCVKTGTLGPWELSNGRSSCFVHQIHSWVFVGVTFNQLDDLQRSEVERVIDKIREMDCSKDGPSLRDFVLIGHRPFWLLDDAAMRQTRQPNLDELLTFLEASRKLRLCLAGDLHNFTHHVAPSPNSKGQTHFMVAGGGGAFLHPPGRTIPRHHATQDDVQAKMEYPGKETTWWIRAKSALLVPIRQPFLTVAVAAIPSAWRSLGFGPIVGSVDLDAVQVTVATLLLFSLARACVSRLFAARQLRGGSDLYEFLVAALCIVAGAGCCVWLFLKVVGLYPFLYTEWCDIFDYSAVSIEDKAHSSGQHHSSFWFVVDVVILLSKSIGFVICFWELIYLVLMFFGTFLLYLLRFCVITIVFGCYLSVNCAYVVHSKHDMSTECAPEHIYHCKGWDDIEGLCGEMSILRVGMYLFVAEFVGSFACYVPVYLLERMRCVVGSNLYERFVRYPAKCFASPFIQAAKFYQAPLRYLVSSCAFVGGLVVLHNFDPLLDDGESLFRPFFVSLWLYRTIVSRPLSWIDTNIASALAVSADDVGDGRISSATVARDVVWAAMIISCLSCLFAVALHQLTVDTTSDHFQLFRTVDEGFFASFRNGNYKNFLRMTVSKSELKVFLRYRDDTDDSPSSDAWKERSVVTLRATE</sequence>
<dbReference type="PANTHER" id="PTHR34211">
    <property type="entry name" value="CALCINEURIN-LIKE METALLO-PHOSPHOESTERASE SUPERFAMILY PROTEIN"/>
    <property type="match status" value="1"/>
</dbReference>